<proteinExistence type="inferred from homology"/>
<evidence type="ECO:0000313" key="6">
    <source>
        <dbReference type="Proteomes" id="UP000319663"/>
    </source>
</evidence>
<comment type="similarity">
    <text evidence="1">Belongs to the oxoprolinase family.</text>
</comment>
<organism evidence="5 6">
    <name type="scientific">Monascus purpureus</name>
    <name type="common">Red mold</name>
    <name type="synonym">Monascus anka</name>
    <dbReference type="NCBI Taxonomy" id="5098"/>
    <lineage>
        <taxon>Eukaryota</taxon>
        <taxon>Fungi</taxon>
        <taxon>Dikarya</taxon>
        <taxon>Ascomycota</taxon>
        <taxon>Pezizomycotina</taxon>
        <taxon>Eurotiomycetes</taxon>
        <taxon>Eurotiomycetidae</taxon>
        <taxon>Eurotiales</taxon>
        <taxon>Aspergillaceae</taxon>
        <taxon>Monascus</taxon>
    </lineage>
</organism>
<dbReference type="InterPro" id="IPR007219">
    <property type="entry name" value="XnlR_reg_dom"/>
</dbReference>
<evidence type="ECO:0000313" key="5">
    <source>
        <dbReference type="EMBL" id="TQB70344.1"/>
    </source>
</evidence>
<dbReference type="InterPro" id="IPR003692">
    <property type="entry name" value="Hydantoinase_B"/>
</dbReference>
<feature type="compositionally biased region" description="Polar residues" evidence="3">
    <location>
        <begin position="1391"/>
        <end position="1404"/>
    </location>
</feature>
<evidence type="ECO:0000256" key="3">
    <source>
        <dbReference type="SAM" id="MobiDB-lite"/>
    </source>
</evidence>
<dbReference type="Pfam" id="PF02538">
    <property type="entry name" value="Hydantoinase_B"/>
    <property type="match status" value="1"/>
</dbReference>
<comment type="caution">
    <text evidence="5">The sequence shown here is derived from an EMBL/GenBank/DDBJ whole genome shotgun (WGS) entry which is preliminary data.</text>
</comment>
<dbReference type="PANTHER" id="PTHR11365:SF26">
    <property type="entry name" value="5-OXOPROLINASE"/>
    <property type="match status" value="1"/>
</dbReference>
<dbReference type="InterPro" id="IPR008040">
    <property type="entry name" value="Hydant_A_N"/>
</dbReference>
<evidence type="ECO:0000256" key="1">
    <source>
        <dbReference type="ARBA" id="ARBA00010403"/>
    </source>
</evidence>
<dbReference type="GO" id="GO:0005829">
    <property type="term" value="C:cytosol"/>
    <property type="evidence" value="ECO:0007669"/>
    <property type="project" value="TreeGrafter"/>
</dbReference>
<reference evidence="5 6" key="1">
    <citation type="submission" date="2019-06" db="EMBL/GenBank/DDBJ databases">
        <title>Wine fermentation using esterase from Monascus purpureus.</title>
        <authorList>
            <person name="Geng C."/>
            <person name="Zhang Y."/>
        </authorList>
    </citation>
    <scope>NUCLEOTIDE SEQUENCE [LARGE SCALE GENOMIC DNA]</scope>
    <source>
        <strain evidence="5">HQ1</strain>
    </source>
</reference>
<feature type="compositionally biased region" description="Polar residues" evidence="3">
    <location>
        <begin position="1348"/>
        <end position="1357"/>
    </location>
</feature>
<dbReference type="GO" id="GO:0003677">
    <property type="term" value="F:DNA binding"/>
    <property type="evidence" value="ECO:0007669"/>
    <property type="project" value="InterPro"/>
</dbReference>
<feature type="compositionally biased region" description="Basic and acidic residues" evidence="3">
    <location>
        <begin position="1885"/>
        <end position="1900"/>
    </location>
</feature>
<dbReference type="InterPro" id="IPR045079">
    <property type="entry name" value="Oxoprolinase-like"/>
</dbReference>
<dbReference type="STRING" id="5098.A0A507QTH2"/>
<gene>
    <name evidence="5" type="ORF">MPDQ_000655</name>
</gene>
<keyword evidence="2" id="KW-0539">Nucleus</keyword>
<dbReference type="Proteomes" id="UP000319663">
    <property type="component" value="Unassembled WGS sequence"/>
</dbReference>
<name>A0A507QTH2_MONPU</name>
<feature type="region of interest" description="Disordered" evidence="3">
    <location>
        <begin position="1312"/>
        <end position="1357"/>
    </location>
</feature>
<dbReference type="PANTHER" id="PTHR11365">
    <property type="entry name" value="5-OXOPROLINASE RELATED"/>
    <property type="match status" value="1"/>
</dbReference>
<dbReference type="EMBL" id="VIFY01000112">
    <property type="protein sequence ID" value="TQB70344.1"/>
    <property type="molecule type" value="Genomic_DNA"/>
</dbReference>
<feature type="region of interest" description="Disordered" evidence="3">
    <location>
        <begin position="1381"/>
        <end position="1408"/>
    </location>
</feature>
<feature type="region of interest" description="Disordered" evidence="3">
    <location>
        <begin position="1845"/>
        <end position="1902"/>
    </location>
</feature>
<evidence type="ECO:0000256" key="2">
    <source>
        <dbReference type="ARBA" id="ARBA00023242"/>
    </source>
</evidence>
<protein>
    <recommendedName>
        <fullName evidence="4">Xylanolytic transcriptional activator regulatory domain-containing protein</fullName>
    </recommendedName>
</protein>
<dbReference type="InterPro" id="IPR002821">
    <property type="entry name" value="Hydantoinase_A"/>
</dbReference>
<dbReference type="GO" id="GO:0006351">
    <property type="term" value="P:DNA-templated transcription"/>
    <property type="evidence" value="ECO:0007669"/>
    <property type="project" value="InterPro"/>
</dbReference>
<dbReference type="GO" id="GO:0008270">
    <property type="term" value="F:zinc ion binding"/>
    <property type="evidence" value="ECO:0007669"/>
    <property type="project" value="InterPro"/>
</dbReference>
<feature type="compositionally biased region" description="Low complexity" evidence="3">
    <location>
        <begin position="1847"/>
        <end position="1870"/>
    </location>
</feature>
<sequence length="1993" mass="217290">MGSIQCELSGSIKVAIDRGGTFTDVVVFYPDGTEKIFKLLSKDPENYDDAPIEALRRILEEVHGRSIPRGTPLDLSRDLLKIGNQSRPQMFALNVQRPLPLYSKVVDVPERVTLHDSSSYGKGEAFHEQADMNGVSNKHTGRAGRVVDGVSGERVRIVEGLDMEATRKALEETYNEGFRSIAICLIHSYTFPDHEQAIAQAAKQVGFTQVSLSSELSPAIRMLSRANSAVTDAYLTPAIQAYLEGFKAGVDRKSLETVNWRLMQSDGGLVHPSKLSGLRALLSGPAGGVIGYARTSYMPENPVPVVGFDMGGTSTDVSRYAGSPELTFEAMTAGVLVQAPQLDINTVAAGGGSILAWRKGILAVGPESAGSHPGPACYRKGGPATVTDANLVLGRIVPKYFPSIFGETQDQPLDFDASFRKISALADEINKDQGTQLSPYEVADGFIAVANEAMCRPIRALTEARGHQMSDHILAAFGGAGGQHACDIAQALRIERVVVHKYSSVLSAYGMALADTIQEERLPYTDVLSTEVLPHVQTVFDELRLRTVKSIQQMDATCKYTSSSYYLNLRYEGSDTSLMIEKPDDGLDFEEAFVREHYREFGFTPTGRRILIDDIRVRTTAKASTEDKVGLQELDHLKERNPARSRETTLMFFNGGGMVNVPLFHLKDLTPGDTITGPAAVIDNTQTIIISPKCTATTLSSMLVIDVNAKLATPASATEDPIQLSVFANRFMGIAEQMGRALQKTSVSTNIKERLDFSCAIFSADGGLVANAPHVPAMLGSMAFSVKGQIDYWKGNIRKGDVFLSNSPSAGGTHLPDLTVITPIFDEKGEKLLFWTASRGHHADIGGIVPGSMPATSKELWEEGAVIEAIKVIEDGVFQEERVRKVMVEDPARFPGCQGTRTYQDNLTDIKAQAAANNKGSILVSKLIKEYTLETVMLYMEAVQRAAESAVRETLKCLCREKGRHVFQAEDYMDDGTRIKLKITIDPETGAADFDFRGTSPQAHGNWNAPIAVSNAAIIYTLRCLVNADIPLNQGCILPINIIIPENSLLSPSLGAAVAAGNGLTTQRLVDVILKALQICAASNGCMANFTFGLPQTPDHPGFGYYETIAGGSGAGPTWQGEEGVHCHMTNTRITDPEILERRYPIILRKFALRPGSGGRGRYRGGNGVVREVEFLIDMHVGILSERRTFRPYGMAGGEPAAPGQNLWLRREDGRVVNVSGKASFYAKAGDRMRVCTPGGGGYGTATDEAESEEIDALSADVEDLMIPDAGLRRVYSATRIAELESRLAQYEKAENEKHTCHQSVSGLIQPSHVPSLAGFPETPGTSAGTSQPIDRGFMAQPAGDEASMSSGQSLQAAVSSSPQSVIAADASLSSSHTFGSRVQDLLGNPGPSTNDRTPPSSVSAGMAGVRRESVAPWNVPQYSGPGDLELPSEEKAYQLLSVVNFFIGQTQHHFDVRDFSDHLGIFYAGRRDPSQVSSLWYLQMILVFSIGKLFSGDFDDAGLPGSALFEYAEKLIPSLSELYSYGRTGVEVLGLTAVYLQNAGRKEEAHIYISTALRIAVARGFHRYSRVKHLLRSERVHLNRLWWTIYMQEKRLAAATGNPSSINDEAIELDMPSDALGFSPAAPICVNIRIARVTGRIIKTLYGRDLQPEEAFVPTVQAIVKSLHEISAEIPSDLTRNMPSLTPSLSLRTSAYLHIMLYQAILLTIRPILLHVARLILSRDNQNYADLINSSLGRLSRTCAEAARRLLEVVIVLRREDFLAIFGFFDFDATFSTAFIMILTAIFDSACAEETQKINPSPGLNDALEVLQYLADHGNHFAIERLKEIEAVWSHLPVHHHHQPMSESAISSASSSGPSSTSQDPSSGSLTVEQQGDQPTCVIGDRDKDRQHQAQRHTDLATYRQDQQGIVDADFWNSISHFWLPQNTDAGGAYAHINSNNENNNEMLTTSPSIESTYNHYQSLYSNLDWTPTGEDTIDFAELGRYVLNNRA</sequence>
<dbReference type="CDD" id="cd12148">
    <property type="entry name" value="fungal_TF_MHR"/>
    <property type="match status" value="1"/>
</dbReference>
<dbReference type="Pfam" id="PF05378">
    <property type="entry name" value="Hydant_A_N"/>
    <property type="match status" value="2"/>
</dbReference>
<dbReference type="SMART" id="SM00906">
    <property type="entry name" value="Fungal_trans"/>
    <property type="match status" value="1"/>
</dbReference>
<accession>A0A507QTH2</accession>
<dbReference type="Pfam" id="PF04082">
    <property type="entry name" value="Fungal_trans"/>
    <property type="match status" value="1"/>
</dbReference>
<feature type="domain" description="Xylanolytic transcriptional activator regulatory" evidence="4">
    <location>
        <begin position="1550"/>
        <end position="1623"/>
    </location>
</feature>
<feature type="compositionally biased region" description="Polar residues" evidence="3">
    <location>
        <begin position="1324"/>
        <end position="1333"/>
    </location>
</feature>
<dbReference type="GO" id="GO:0017168">
    <property type="term" value="F:5-oxoprolinase (ATP-hydrolyzing) activity"/>
    <property type="evidence" value="ECO:0007669"/>
    <property type="project" value="TreeGrafter"/>
</dbReference>
<dbReference type="GO" id="GO:0006749">
    <property type="term" value="P:glutathione metabolic process"/>
    <property type="evidence" value="ECO:0007669"/>
    <property type="project" value="TreeGrafter"/>
</dbReference>
<evidence type="ECO:0000259" key="4">
    <source>
        <dbReference type="SMART" id="SM00906"/>
    </source>
</evidence>
<keyword evidence="6" id="KW-1185">Reference proteome</keyword>
<dbReference type="Pfam" id="PF01968">
    <property type="entry name" value="Hydantoinase_A"/>
    <property type="match status" value="1"/>
</dbReference>